<dbReference type="SUPFAM" id="SSF103473">
    <property type="entry name" value="MFS general substrate transporter"/>
    <property type="match status" value="1"/>
</dbReference>
<dbReference type="Gene3D" id="1.20.1250.20">
    <property type="entry name" value="MFS general substrate transporter like domains"/>
    <property type="match status" value="2"/>
</dbReference>
<dbReference type="PROSITE" id="PS50850">
    <property type="entry name" value="MFS"/>
    <property type="match status" value="1"/>
</dbReference>
<evidence type="ECO:0000256" key="4">
    <source>
        <dbReference type="SAM" id="Phobius"/>
    </source>
</evidence>
<feature type="transmembrane region" description="Helical" evidence="4">
    <location>
        <begin position="305"/>
        <end position="328"/>
    </location>
</feature>
<keyword evidence="2 4" id="KW-1133">Transmembrane helix</keyword>
<proteinExistence type="predicted"/>
<organism evidence="7 8">
    <name type="scientific">Caulobacter flavus</name>
    <dbReference type="NCBI Taxonomy" id="1679497"/>
    <lineage>
        <taxon>Bacteria</taxon>
        <taxon>Pseudomonadati</taxon>
        <taxon>Pseudomonadota</taxon>
        <taxon>Alphaproteobacteria</taxon>
        <taxon>Caulobacterales</taxon>
        <taxon>Caulobacteraceae</taxon>
        <taxon>Caulobacter</taxon>
    </lineage>
</organism>
<reference evidence="7 8" key="1">
    <citation type="submission" date="2017-12" db="EMBL/GenBank/DDBJ databases">
        <title>The genome sequence of Caulobacter flavus CGMCC1 15093.</title>
        <authorList>
            <person name="Gao J."/>
            <person name="Mao X."/>
            <person name="Sun J."/>
        </authorList>
    </citation>
    <scope>NUCLEOTIDE SEQUENCE [LARGE SCALE GENOMIC DNA]</scope>
    <source>
        <strain evidence="7 8">CGMCC1 15093</strain>
    </source>
</reference>
<feature type="transmembrane region" description="Helical" evidence="4">
    <location>
        <begin position="245"/>
        <end position="267"/>
    </location>
</feature>
<dbReference type="AlphaFoldDB" id="A0A2N5CPE5"/>
<keyword evidence="9" id="KW-1185">Reference proteome</keyword>
<dbReference type="EMBL" id="CP026100">
    <property type="protein sequence ID" value="AYV48462.1"/>
    <property type="molecule type" value="Genomic_DNA"/>
</dbReference>
<keyword evidence="1 4" id="KW-0812">Transmembrane</keyword>
<evidence type="ECO:0000313" key="7">
    <source>
        <dbReference type="EMBL" id="PLR08822.1"/>
    </source>
</evidence>
<dbReference type="PANTHER" id="PTHR11360">
    <property type="entry name" value="MONOCARBOXYLATE TRANSPORTER"/>
    <property type="match status" value="1"/>
</dbReference>
<dbReference type="InterPro" id="IPR020846">
    <property type="entry name" value="MFS_dom"/>
</dbReference>
<evidence type="ECO:0000313" key="8">
    <source>
        <dbReference type="Proteomes" id="UP000234483"/>
    </source>
</evidence>
<feature type="domain" description="Major facilitator superfamily (MFS) profile" evidence="5">
    <location>
        <begin position="29"/>
        <end position="431"/>
    </location>
</feature>
<evidence type="ECO:0000256" key="1">
    <source>
        <dbReference type="ARBA" id="ARBA00022692"/>
    </source>
</evidence>
<sequence length="432" mass="44734">MLDWGTWGQPAQGDGRVSEVRDEFRRGWRVVLAAGVGVGCGISLQQYVGSLFVKALQADLGWTRGQIAQAQGAALAALFVAPVLGWLIDKVGVRPVAMVSIVLLAAVYAALAAMPPSLGAFYGLFALLVILGSGTGPIGYTRAVNTWFEKGRGLSLGLTLTGVSLVAALSAPLLNFVITHHGWRGGYATLAGLSLLVALPTVFVALWERPRWLARRGAAEGEIAAATRVSQVGLTAGQALKTGRFWILAMAILLATAGLTGVISQLQPILTDQGLDARVAGWLVALLAVSVALGRIVVGWAVDRFWAPVPAAIALVLPALGVGLLAIGHGQWPLAVLAVLLIGAAQGGEVDVAAFFVARYFGMRSYGAVYALIGVAISLGVPIGAIGFGALYDHDGGYGRALAIAAAGFVASGALILLMGRYPQWTTPEEKA</sequence>
<dbReference type="EMBL" id="PJRQ01000041">
    <property type="protein sequence ID" value="PLR08822.1"/>
    <property type="molecule type" value="Genomic_DNA"/>
</dbReference>
<feature type="transmembrane region" description="Helical" evidence="4">
    <location>
        <begin position="398"/>
        <end position="418"/>
    </location>
</feature>
<keyword evidence="3 4" id="KW-0472">Membrane</keyword>
<dbReference type="InterPro" id="IPR036259">
    <property type="entry name" value="MFS_trans_sf"/>
</dbReference>
<name>A0A2N5CPE5_9CAUL</name>
<feature type="transmembrane region" description="Helical" evidence="4">
    <location>
        <begin position="95"/>
        <end position="114"/>
    </location>
</feature>
<feature type="transmembrane region" description="Helical" evidence="4">
    <location>
        <begin position="68"/>
        <end position="88"/>
    </location>
</feature>
<dbReference type="GO" id="GO:0022857">
    <property type="term" value="F:transmembrane transporter activity"/>
    <property type="evidence" value="ECO:0007669"/>
    <property type="project" value="InterPro"/>
</dbReference>
<dbReference type="Pfam" id="PF07690">
    <property type="entry name" value="MFS_1"/>
    <property type="match status" value="1"/>
</dbReference>
<feature type="transmembrane region" description="Helical" evidence="4">
    <location>
        <begin position="186"/>
        <end position="207"/>
    </location>
</feature>
<dbReference type="PANTHER" id="PTHR11360:SF284">
    <property type="entry name" value="EG:103B4.3 PROTEIN-RELATED"/>
    <property type="match status" value="1"/>
</dbReference>
<dbReference type="Proteomes" id="UP000281192">
    <property type="component" value="Chromosome"/>
</dbReference>
<evidence type="ECO:0000256" key="3">
    <source>
        <dbReference type="ARBA" id="ARBA00023136"/>
    </source>
</evidence>
<dbReference type="InterPro" id="IPR011701">
    <property type="entry name" value="MFS"/>
</dbReference>
<evidence type="ECO:0000259" key="5">
    <source>
        <dbReference type="PROSITE" id="PS50850"/>
    </source>
</evidence>
<evidence type="ECO:0000313" key="9">
    <source>
        <dbReference type="Proteomes" id="UP000281192"/>
    </source>
</evidence>
<evidence type="ECO:0000313" key="6">
    <source>
        <dbReference type="EMBL" id="AYV48462.1"/>
    </source>
</evidence>
<gene>
    <name evidence="6" type="ORF">C1707_20580</name>
    <name evidence="7" type="ORF">CFHF_20490</name>
</gene>
<feature type="transmembrane region" description="Helical" evidence="4">
    <location>
        <begin position="30"/>
        <end position="48"/>
    </location>
</feature>
<feature type="transmembrane region" description="Helical" evidence="4">
    <location>
        <begin position="334"/>
        <end position="357"/>
    </location>
</feature>
<dbReference type="KEGG" id="cfh:C1707_20580"/>
<evidence type="ECO:0000256" key="2">
    <source>
        <dbReference type="ARBA" id="ARBA00022989"/>
    </source>
</evidence>
<dbReference type="InterPro" id="IPR050327">
    <property type="entry name" value="Proton-linked_MCT"/>
</dbReference>
<feature type="transmembrane region" description="Helical" evidence="4">
    <location>
        <begin position="120"/>
        <end position="141"/>
    </location>
</feature>
<feature type="transmembrane region" description="Helical" evidence="4">
    <location>
        <begin position="369"/>
        <end position="392"/>
    </location>
</feature>
<accession>A0A2N5CPE5</accession>
<reference evidence="6 9" key="2">
    <citation type="submission" date="2018-01" db="EMBL/GenBank/DDBJ databases">
        <title>Complete genome sequence of Caulobacter flavus RHGG3.</title>
        <authorList>
            <person name="Yang E."/>
        </authorList>
    </citation>
    <scope>NUCLEOTIDE SEQUENCE [LARGE SCALE GENOMIC DNA]</scope>
    <source>
        <strain evidence="6 9">RHGG3</strain>
    </source>
</reference>
<feature type="transmembrane region" description="Helical" evidence="4">
    <location>
        <begin position="153"/>
        <end position="174"/>
    </location>
</feature>
<dbReference type="OrthoDB" id="9796632at2"/>
<protein>
    <recommendedName>
        <fullName evidence="5">Major facilitator superfamily (MFS) profile domain-containing protein</fullName>
    </recommendedName>
</protein>
<feature type="transmembrane region" description="Helical" evidence="4">
    <location>
        <begin position="279"/>
        <end position="298"/>
    </location>
</feature>
<dbReference type="Proteomes" id="UP000234483">
    <property type="component" value="Unassembled WGS sequence"/>
</dbReference>